<proteinExistence type="predicted"/>
<dbReference type="RefSeq" id="WP_283712356.1">
    <property type="nucleotide sequence ID" value="NZ_JASJEW010000001.1"/>
</dbReference>
<comment type="caution">
    <text evidence="1">The sequence shown here is derived from an EMBL/GenBank/DDBJ whole genome shotgun (WGS) entry which is preliminary data.</text>
</comment>
<dbReference type="EMBL" id="JASJEX010000001">
    <property type="protein sequence ID" value="MDJ1128715.1"/>
    <property type="molecule type" value="Genomic_DNA"/>
</dbReference>
<evidence type="ECO:0000313" key="2">
    <source>
        <dbReference type="Proteomes" id="UP001431693"/>
    </source>
</evidence>
<accession>A0ABT6ZI42</accession>
<dbReference type="Proteomes" id="UP001431693">
    <property type="component" value="Unassembled WGS sequence"/>
</dbReference>
<name>A0ABT6ZI42_9ACTN</name>
<protein>
    <recommendedName>
        <fullName evidence="3">DUF3047 domain-containing protein</fullName>
    </recommendedName>
</protein>
<evidence type="ECO:0008006" key="3">
    <source>
        <dbReference type="Google" id="ProtNLM"/>
    </source>
</evidence>
<evidence type="ECO:0000313" key="1">
    <source>
        <dbReference type="EMBL" id="MDJ1128715.1"/>
    </source>
</evidence>
<keyword evidence="2" id="KW-1185">Reference proteome</keyword>
<reference evidence="1" key="1">
    <citation type="submission" date="2023-05" db="EMBL/GenBank/DDBJ databases">
        <title>[olsenella] sp. nov., isolated from a pig farm feces dump.</title>
        <authorList>
            <person name="Chang Y.-H."/>
        </authorList>
    </citation>
    <scope>NUCLEOTIDE SEQUENCE</scope>
    <source>
        <strain evidence="1">YH-ols2217</strain>
    </source>
</reference>
<sequence>MNENRRLRPSRVILATVLAVLFAVVLFDTRSIATTEPNGFAEHVEAPSGAGYGPGAIPVQRGAGEFSWQVGGAWKVSSVRLSRDPIWTSPRGVTYTFSPWTHLSAERALEVAKQLGTGVETWTAQGCRWFYSRSALGEAFPSWLLVAAPEEGEGPGLAVMVQGPPGMDTALPSETWAVFDSVTFKS</sequence>
<gene>
    <name evidence="1" type="ORF">QJ043_01255</name>
</gene>
<organism evidence="1 2">
    <name type="scientific">Kribbibacterium absianum</name>
    <dbReference type="NCBI Taxonomy" id="3044210"/>
    <lineage>
        <taxon>Bacteria</taxon>
        <taxon>Bacillati</taxon>
        <taxon>Actinomycetota</taxon>
        <taxon>Coriobacteriia</taxon>
        <taxon>Coriobacteriales</taxon>
        <taxon>Kribbibacteriaceae</taxon>
        <taxon>Kribbibacterium</taxon>
    </lineage>
</organism>